<dbReference type="EMBL" id="CAJPDT010000253">
    <property type="protein sequence ID" value="CAF9942806.1"/>
    <property type="molecule type" value="Genomic_DNA"/>
</dbReference>
<sequence length="252" mass="28460">MEGKTAPLQAHKPMNKAFTFEPEFPHRKCKSDASAFPPTFDELVKPANLPLRQLVHSLPLELFEKVLQAFLHTALGPRKIYVGAEYINMRVFGALNAALYAKQRSIFLSQSVWVIGQGTHQETTSFLNKMPVSMLRCIKRIELRLTRQDYRYPSPDDYFDLPYITTPTIDGLDCLLNYMRDCERLKSKLLGTWLGKIHAVTTLVQRLDELVLDVSDAYEPDGDFFGRDLANATVGCTGGTPVKLIVLGIDDH</sequence>
<keyword evidence="2" id="KW-1185">Reference proteome</keyword>
<gene>
    <name evidence="1" type="ORF">IMSHALPRED_004960</name>
</gene>
<dbReference type="Proteomes" id="UP000664534">
    <property type="component" value="Unassembled WGS sequence"/>
</dbReference>
<accession>A0A8H3J8S6</accession>
<dbReference type="AlphaFoldDB" id="A0A8H3J8S6"/>
<name>A0A8H3J8S6_9LECA</name>
<protein>
    <submittedName>
        <fullName evidence="1">Uncharacterized protein</fullName>
    </submittedName>
</protein>
<evidence type="ECO:0000313" key="2">
    <source>
        <dbReference type="Proteomes" id="UP000664534"/>
    </source>
</evidence>
<reference evidence="1" key="1">
    <citation type="submission" date="2021-03" db="EMBL/GenBank/DDBJ databases">
        <authorList>
            <person name="Tagirdzhanova G."/>
        </authorList>
    </citation>
    <scope>NUCLEOTIDE SEQUENCE</scope>
</reference>
<organism evidence="1 2">
    <name type="scientific">Imshaugia aleurites</name>
    <dbReference type="NCBI Taxonomy" id="172621"/>
    <lineage>
        <taxon>Eukaryota</taxon>
        <taxon>Fungi</taxon>
        <taxon>Dikarya</taxon>
        <taxon>Ascomycota</taxon>
        <taxon>Pezizomycotina</taxon>
        <taxon>Lecanoromycetes</taxon>
        <taxon>OSLEUM clade</taxon>
        <taxon>Lecanoromycetidae</taxon>
        <taxon>Lecanorales</taxon>
        <taxon>Lecanorineae</taxon>
        <taxon>Parmeliaceae</taxon>
        <taxon>Imshaugia</taxon>
    </lineage>
</organism>
<proteinExistence type="predicted"/>
<dbReference type="OrthoDB" id="10644373at2759"/>
<evidence type="ECO:0000313" key="1">
    <source>
        <dbReference type="EMBL" id="CAF9942806.1"/>
    </source>
</evidence>
<comment type="caution">
    <text evidence="1">The sequence shown here is derived from an EMBL/GenBank/DDBJ whole genome shotgun (WGS) entry which is preliminary data.</text>
</comment>